<evidence type="ECO:0000313" key="3">
    <source>
        <dbReference type="EMBL" id="PPE75564.1"/>
    </source>
</evidence>
<reference evidence="3 4" key="1">
    <citation type="submission" date="2018-02" db="EMBL/GenBank/DDBJ databases">
        <title>Genome sequencing of Solimonas sp. HR-BB.</title>
        <authorList>
            <person name="Lee Y."/>
            <person name="Jeon C.O."/>
        </authorList>
    </citation>
    <scope>NUCLEOTIDE SEQUENCE [LARGE SCALE GENOMIC DNA]</scope>
    <source>
        <strain evidence="3 4">HR-BB</strain>
    </source>
</reference>
<dbReference type="RefSeq" id="WP_104228530.1">
    <property type="nucleotide sequence ID" value="NZ_PSNW01000001.1"/>
</dbReference>
<dbReference type="NCBIfam" id="NF040487">
    <property type="entry name" value="T3SS_CigR_fam"/>
    <property type="match status" value="1"/>
</dbReference>
<feature type="signal peptide" evidence="2">
    <location>
        <begin position="1"/>
        <end position="26"/>
    </location>
</feature>
<gene>
    <name evidence="3" type="ORF">C3942_01330</name>
</gene>
<protein>
    <recommendedName>
        <fullName evidence="5">RcnB family protein</fullName>
    </recommendedName>
</protein>
<dbReference type="Gene3D" id="3.10.450.160">
    <property type="entry name" value="inner membrane protein cigr"/>
    <property type="match status" value="1"/>
</dbReference>
<organism evidence="3 4">
    <name type="scientific">Solimonas fluminis</name>
    <dbReference type="NCBI Taxonomy" id="2086571"/>
    <lineage>
        <taxon>Bacteria</taxon>
        <taxon>Pseudomonadati</taxon>
        <taxon>Pseudomonadota</taxon>
        <taxon>Gammaproteobacteria</taxon>
        <taxon>Nevskiales</taxon>
        <taxon>Nevskiaceae</taxon>
        <taxon>Solimonas</taxon>
    </lineage>
</organism>
<keyword evidence="2" id="KW-0732">Signal</keyword>
<accession>A0A2S5TKQ4</accession>
<evidence type="ECO:0000256" key="1">
    <source>
        <dbReference type="SAM" id="MobiDB-lite"/>
    </source>
</evidence>
<name>A0A2S5TKQ4_9GAMM</name>
<dbReference type="AlphaFoldDB" id="A0A2S5TKQ4"/>
<dbReference type="Proteomes" id="UP000238220">
    <property type="component" value="Unassembled WGS sequence"/>
</dbReference>
<proteinExistence type="predicted"/>
<feature type="region of interest" description="Disordered" evidence="1">
    <location>
        <begin position="25"/>
        <end position="65"/>
    </location>
</feature>
<dbReference type="OrthoDB" id="6433631at2"/>
<feature type="chain" id="PRO_5015683712" description="RcnB family protein" evidence="2">
    <location>
        <begin position="27"/>
        <end position="148"/>
    </location>
</feature>
<comment type="caution">
    <text evidence="3">The sequence shown here is derived from an EMBL/GenBank/DDBJ whole genome shotgun (WGS) entry which is preliminary data.</text>
</comment>
<evidence type="ECO:0000313" key="4">
    <source>
        <dbReference type="Proteomes" id="UP000238220"/>
    </source>
</evidence>
<evidence type="ECO:0008006" key="5">
    <source>
        <dbReference type="Google" id="ProtNLM"/>
    </source>
</evidence>
<sequence length="148" mass="15454">MPTNLRLILSAAVVAALLSLSFGAPAAPPEGKGKPDKHQGHGKHERKDKSAGHGDGPLVSVSISSGDARRIATRHNITGYEGLPPGIRKNLARGKPLPPGLAKKAVPPAVLAELPAYDGYEWRVYGSDLVLVSIATAVIADVLLDVFN</sequence>
<keyword evidence="4" id="KW-1185">Reference proteome</keyword>
<evidence type="ECO:0000256" key="2">
    <source>
        <dbReference type="SAM" id="SignalP"/>
    </source>
</evidence>
<dbReference type="EMBL" id="PSNW01000001">
    <property type="protein sequence ID" value="PPE75564.1"/>
    <property type="molecule type" value="Genomic_DNA"/>
</dbReference>